<keyword evidence="1" id="KW-0812">Transmembrane</keyword>
<keyword evidence="1" id="KW-0472">Membrane</keyword>
<evidence type="ECO:0000313" key="3">
    <source>
        <dbReference type="Proteomes" id="UP001196413"/>
    </source>
</evidence>
<protein>
    <submittedName>
        <fullName evidence="2">Uncharacterized protein</fullName>
    </submittedName>
</protein>
<accession>A0AAD5MLH8</accession>
<keyword evidence="1" id="KW-1133">Transmembrane helix</keyword>
<name>A0AAD5MLH8_PARTN</name>
<gene>
    <name evidence="2" type="ORF">KIN20_005692</name>
</gene>
<proteinExistence type="predicted"/>
<dbReference type="PANTHER" id="PTHR22898:SF3">
    <property type="entry name" value="ALPHA-1,2-FUCOSYLTRANSFERASE-RELATED"/>
    <property type="match status" value="1"/>
</dbReference>
<evidence type="ECO:0000313" key="2">
    <source>
        <dbReference type="EMBL" id="KAJ1349996.1"/>
    </source>
</evidence>
<evidence type="ECO:0000256" key="1">
    <source>
        <dbReference type="SAM" id="Phobius"/>
    </source>
</evidence>
<reference evidence="2" key="1">
    <citation type="submission" date="2021-06" db="EMBL/GenBank/DDBJ databases">
        <title>Parelaphostrongylus tenuis whole genome reference sequence.</title>
        <authorList>
            <person name="Garwood T.J."/>
            <person name="Larsen P.A."/>
            <person name="Fountain-Jones N.M."/>
            <person name="Garbe J.R."/>
            <person name="Macchietto M.G."/>
            <person name="Kania S.A."/>
            <person name="Gerhold R.W."/>
            <person name="Richards J.E."/>
            <person name="Wolf T.M."/>
        </authorList>
    </citation>
    <scope>NUCLEOTIDE SEQUENCE</scope>
    <source>
        <strain evidence="2">MNPRO001-30</strain>
        <tissue evidence="2">Meninges</tissue>
    </source>
</reference>
<dbReference type="EMBL" id="JAHQIW010000784">
    <property type="protein sequence ID" value="KAJ1349996.1"/>
    <property type="molecule type" value="Genomic_DNA"/>
</dbReference>
<feature type="transmembrane region" description="Helical" evidence="1">
    <location>
        <begin position="6"/>
        <end position="25"/>
    </location>
</feature>
<dbReference type="Proteomes" id="UP001196413">
    <property type="component" value="Unassembled WGS sequence"/>
</dbReference>
<comment type="caution">
    <text evidence="2">The sequence shown here is derived from an EMBL/GenBank/DDBJ whole genome shotgun (WGS) entry which is preliminary data.</text>
</comment>
<keyword evidence="3" id="KW-1185">Reference proteome</keyword>
<organism evidence="2 3">
    <name type="scientific">Parelaphostrongylus tenuis</name>
    <name type="common">Meningeal worm</name>
    <dbReference type="NCBI Taxonomy" id="148309"/>
    <lineage>
        <taxon>Eukaryota</taxon>
        <taxon>Metazoa</taxon>
        <taxon>Ecdysozoa</taxon>
        <taxon>Nematoda</taxon>
        <taxon>Chromadorea</taxon>
        <taxon>Rhabditida</taxon>
        <taxon>Rhabditina</taxon>
        <taxon>Rhabditomorpha</taxon>
        <taxon>Strongyloidea</taxon>
        <taxon>Metastrongylidae</taxon>
        <taxon>Parelaphostrongylus</taxon>
    </lineage>
</organism>
<sequence length="180" mass="21054">MDKRSLYWYFLTGIFTIQSIAVVWYQLQLASDNNQDVEKYVGLHLNYGRLGNQLFHLITGYGIARTLGRIHYLPFENARSHVLNYLKIFDEAFPELRHTYVLSTNDTNQTLIAFAGSCCAYDNPNRLLNETAEYLLLNFVYGQNPRYFDKYLSEIRDLLRFSDKVRHEGKLAMDVLQSYG</sequence>
<dbReference type="InterPro" id="IPR052501">
    <property type="entry name" value="Alpha-1-2_FucT"/>
</dbReference>
<dbReference type="AlphaFoldDB" id="A0AAD5MLH8"/>
<dbReference type="PANTHER" id="PTHR22898">
    <property type="entry name" value="UNCHARACTERIZED GLYCOSOL TRANSFERASE-RELATED"/>
    <property type="match status" value="1"/>
</dbReference>